<evidence type="ECO:0000256" key="1">
    <source>
        <dbReference type="SAM" id="MobiDB-lite"/>
    </source>
</evidence>
<feature type="compositionally biased region" description="Polar residues" evidence="1">
    <location>
        <begin position="20"/>
        <end position="33"/>
    </location>
</feature>
<dbReference type="Gene3D" id="3.40.50.150">
    <property type="entry name" value="Vaccinia Virus protein VP39"/>
    <property type="match status" value="1"/>
</dbReference>
<keyword evidence="3" id="KW-1185">Reference proteome</keyword>
<protein>
    <submittedName>
        <fullName evidence="2">Uncharacterized protein</fullName>
    </submittedName>
</protein>
<dbReference type="InterPro" id="IPR029063">
    <property type="entry name" value="SAM-dependent_MTases_sf"/>
</dbReference>
<accession>A0A1E7FC02</accession>
<dbReference type="AlphaFoldDB" id="A0A1E7FC02"/>
<dbReference type="EMBL" id="KV784359">
    <property type="protein sequence ID" value="OEU15585.1"/>
    <property type="molecule type" value="Genomic_DNA"/>
</dbReference>
<gene>
    <name evidence="2" type="ORF">FRACYDRAFT_269428</name>
</gene>
<dbReference type="OrthoDB" id="194386at2759"/>
<dbReference type="InParanoid" id="A0A1E7FC02"/>
<evidence type="ECO:0000313" key="2">
    <source>
        <dbReference type="EMBL" id="OEU15585.1"/>
    </source>
</evidence>
<dbReference type="Proteomes" id="UP000095751">
    <property type="component" value="Unassembled WGS sequence"/>
</dbReference>
<evidence type="ECO:0000313" key="3">
    <source>
        <dbReference type="Proteomes" id="UP000095751"/>
    </source>
</evidence>
<sequence>MPLSWGNEQDEAAVMECFRQYSSNNNKSTTTPKSQRKQKRRNELLPDKNVLGYHPDLIIIGDVAYQQKPGAPSHFDVLLSTVLKFLGPNTKIVFGTRMRYVSDGHTTLR</sequence>
<feature type="region of interest" description="Disordered" evidence="1">
    <location>
        <begin position="20"/>
        <end position="46"/>
    </location>
</feature>
<proteinExistence type="predicted"/>
<reference evidence="2 3" key="1">
    <citation type="submission" date="2016-09" db="EMBL/GenBank/DDBJ databases">
        <title>Extensive genetic diversity and differential bi-allelic expression allows diatom success in the polar Southern Ocean.</title>
        <authorList>
            <consortium name="DOE Joint Genome Institute"/>
            <person name="Mock T."/>
            <person name="Otillar R.P."/>
            <person name="Strauss J."/>
            <person name="Dupont C."/>
            <person name="Frickenhaus S."/>
            <person name="Maumus F."/>
            <person name="Mcmullan M."/>
            <person name="Sanges R."/>
            <person name="Schmutz J."/>
            <person name="Toseland A."/>
            <person name="Valas R."/>
            <person name="Veluchamy A."/>
            <person name="Ward B.J."/>
            <person name="Allen A."/>
            <person name="Barry K."/>
            <person name="Falciatore A."/>
            <person name="Ferrante M."/>
            <person name="Fortunato A.E."/>
            <person name="Gloeckner G."/>
            <person name="Gruber A."/>
            <person name="Hipkin R."/>
            <person name="Janech M."/>
            <person name="Kroth P."/>
            <person name="Leese F."/>
            <person name="Lindquist E."/>
            <person name="Lyon B.R."/>
            <person name="Martin J."/>
            <person name="Mayer C."/>
            <person name="Parker M."/>
            <person name="Quesneville H."/>
            <person name="Raymond J."/>
            <person name="Uhlig C."/>
            <person name="Valentin K.U."/>
            <person name="Worden A.Z."/>
            <person name="Armbrust E.V."/>
            <person name="Bowler C."/>
            <person name="Green B."/>
            <person name="Moulton V."/>
            <person name="Van Oosterhout C."/>
            <person name="Grigoriev I."/>
        </authorList>
    </citation>
    <scope>NUCLEOTIDE SEQUENCE [LARGE SCALE GENOMIC DNA]</scope>
    <source>
        <strain evidence="2 3">CCMP1102</strain>
    </source>
</reference>
<organism evidence="2 3">
    <name type="scientific">Fragilariopsis cylindrus CCMP1102</name>
    <dbReference type="NCBI Taxonomy" id="635003"/>
    <lineage>
        <taxon>Eukaryota</taxon>
        <taxon>Sar</taxon>
        <taxon>Stramenopiles</taxon>
        <taxon>Ochrophyta</taxon>
        <taxon>Bacillariophyta</taxon>
        <taxon>Bacillariophyceae</taxon>
        <taxon>Bacillariophycidae</taxon>
        <taxon>Bacillariales</taxon>
        <taxon>Bacillariaceae</taxon>
        <taxon>Fragilariopsis</taxon>
    </lineage>
</organism>
<dbReference type="KEGG" id="fcy:FRACYDRAFT_269428"/>
<name>A0A1E7FC02_9STRA</name>